<dbReference type="InterPro" id="IPR019496">
    <property type="entry name" value="NUFIP1_cons_dom"/>
</dbReference>
<feature type="domain" description="RING-type" evidence="6">
    <location>
        <begin position="314"/>
        <end position="357"/>
    </location>
</feature>
<feature type="transmembrane region" description="Helical" evidence="5">
    <location>
        <begin position="378"/>
        <end position="403"/>
    </location>
</feature>
<evidence type="ECO:0000256" key="2">
    <source>
        <dbReference type="ARBA" id="ARBA00022833"/>
    </source>
</evidence>
<protein>
    <submittedName>
        <fullName evidence="7">Nuclear fragile X mental retardation protein interacting protein 1</fullName>
    </submittedName>
</protein>
<keyword evidence="2" id="KW-0862">Zinc</keyword>
<feature type="compositionally biased region" description="Polar residues" evidence="4">
    <location>
        <begin position="479"/>
        <end position="488"/>
    </location>
</feature>
<feature type="compositionally biased region" description="Low complexity" evidence="4">
    <location>
        <begin position="188"/>
        <end position="207"/>
    </location>
</feature>
<dbReference type="Proteomes" id="UP000887458">
    <property type="component" value="Unassembled WGS sequence"/>
</dbReference>
<feature type="compositionally biased region" description="Low complexity" evidence="4">
    <location>
        <begin position="117"/>
        <end position="126"/>
    </location>
</feature>
<dbReference type="EMBL" id="NJHN03000054">
    <property type="protein sequence ID" value="KAH9419848.1"/>
    <property type="molecule type" value="Genomic_DNA"/>
</dbReference>
<feature type="region of interest" description="Disordered" evidence="4">
    <location>
        <begin position="16"/>
        <end position="36"/>
    </location>
</feature>
<accession>A0ABQ8JBC4</accession>
<feature type="region of interest" description="Disordered" evidence="4">
    <location>
        <begin position="115"/>
        <end position="148"/>
    </location>
</feature>
<keyword evidence="5" id="KW-0472">Membrane</keyword>
<dbReference type="InterPro" id="IPR001841">
    <property type="entry name" value="Znf_RING"/>
</dbReference>
<keyword evidence="5" id="KW-0812">Transmembrane</keyword>
<keyword evidence="8" id="KW-1185">Reference proteome</keyword>
<feature type="transmembrane region" description="Helical" evidence="5">
    <location>
        <begin position="423"/>
        <end position="451"/>
    </location>
</feature>
<dbReference type="PROSITE" id="PS50089">
    <property type="entry name" value="ZF_RING_2"/>
    <property type="match status" value="1"/>
</dbReference>
<keyword evidence="5" id="KW-1133">Transmembrane helix</keyword>
<keyword evidence="1 3" id="KW-0863">Zinc-finger</keyword>
<comment type="caution">
    <text evidence="7">The sequence shown here is derived from an EMBL/GenBank/DDBJ whole genome shotgun (WGS) entry which is preliminary data.</text>
</comment>
<reference evidence="7 8" key="2">
    <citation type="journal article" date="2022" name="Mol. Biol. Evol.">
        <title>Comparative Genomics Reveals Insights into the Divergent Evolution of Astigmatic Mites and Household Pest Adaptations.</title>
        <authorList>
            <person name="Xiong Q."/>
            <person name="Wan A.T."/>
            <person name="Liu X."/>
            <person name="Fung C.S."/>
            <person name="Xiao X."/>
            <person name="Malainual N."/>
            <person name="Hou J."/>
            <person name="Wang L."/>
            <person name="Wang M."/>
            <person name="Yang K.Y."/>
            <person name="Cui Y."/>
            <person name="Leung E.L."/>
            <person name="Nong W."/>
            <person name="Shin S.K."/>
            <person name="Au S.W."/>
            <person name="Jeong K.Y."/>
            <person name="Chew F.T."/>
            <person name="Hui J.H."/>
            <person name="Leung T.F."/>
            <person name="Tungtrongchitr A."/>
            <person name="Zhong N."/>
            <person name="Liu Z."/>
            <person name="Tsui S.K."/>
        </authorList>
    </citation>
    <scope>NUCLEOTIDE SEQUENCE [LARGE SCALE GENOMIC DNA]</scope>
    <source>
        <strain evidence="7">Derp</strain>
    </source>
</reference>
<feature type="region of interest" description="Disordered" evidence="4">
    <location>
        <begin position="160"/>
        <end position="208"/>
    </location>
</feature>
<name>A0ABQ8JBC4_DERPT</name>
<evidence type="ECO:0000259" key="6">
    <source>
        <dbReference type="PROSITE" id="PS50089"/>
    </source>
</evidence>
<sequence length="528" mass="61652">MLPVPKFLQKNQNDEQNMNHNQGWQSSHKTNGNNFQRPIRNFNNYGKRKCNQNSINIQCDFDDCRFQSANKDEMLMHKKINHFQLCSRFNDGFLMDSPEEISKWRNERRSKYPRLSNIINNDGNDINHTKNNQPNRNHNNSTYRNNNYRDRRKFQRHSFSYSQKNHSNNRIHKRNSIENKQKNSTVKSSLPITSEPSSSSSSLNLISGYCSGSNSEHSDYEESEQNEHKILSSMIDELIEKVEKTKIVPKKLNKTISNKKQKPTIQRQPLQYSNLNLFQKLMLQDVRRIKSELLQSLKLLIDTMPSPTLNHIECVSCHQASLDNWHKIERYCNCYWHQSCLTRIIQHRQQTHCPNCRESFQKTGLCRIVKQVRPFMDFFCTPGAFALLTIFLMVFSYGLQFLLIITTSYSMASAMNYSKIVQFIIFIPGIIYDFYYILCLIITISIMITLFRFWREENPIIVIEWIPANTTTSTSTTTNVLRTQPDVPSSSSSSDAQTIPIIVTSRNKNPNRSKNQPISKSVIVKITS</sequence>
<feature type="compositionally biased region" description="Low complexity" evidence="4">
    <location>
        <begin position="135"/>
        <end position="146"/>
    </location>
</feature>
<evidence type="ECO:0000313" key="7">
    <source>
        <dbReference type="EMBL" id="KAH9419848.1"/>
    </source>
</evidence>
<evidence type="ECO:0000256" key="3">
    <source>
        <dbReference type="PROSITE-ProRule" id="PRU00175"/>
    </source>
</evidence>
<evidence type="ECO:0000256" key="5">
    <source>
        <dbReference type="SAM" id="Phobius"/>
    </source>
</evidence>
<dbReference type="Pfam" id="PF10453">
    <property type="entry name" value="NUFIP1"/>
    <property type="match status" value="1"/>
</dbReference>
<gene>
    <name evidence="7" type="primary">NUFIP1</name>
    <name evidence="7" type="ORF">DERP_001679</name>
</gene>
<evidence type="ECO:0000256" key="4">
    <source>
        <dbReference type="SAM" id="MobiDB-lite"/>
    </source>
</evidence>
<organism evidence="7 8">
    <name type="scientific">Dermatophagoides pteronyssinus</name>
    <name type="common">European house dust mite</name>
    <dbReference type="NCBI Taxonomy" id="6956"/>
    <lineage>
        <taxon>Eukaryota</taxon>
        <taxon>Metazoa</taxon>
        <taxon>Ecdysozoa</taxon>
        <taxon>Arthropoda</taxon>
        <taxon>Chelicerata</taxon>
        <taxon>Arachnida</taxon>
        <taxon>Acari</taxon>
        <taxon>Acariformes</taxon>
        <taxon>Sarcoptiformes</taxon>
        <taxon>Astigmata</taxon>
        <taxon>Psoroptidia</taxon>
        <taxon>Analgoidea</taxon>
        <taxon>Pyroglyphidae</taxon>
        <taxon>Dermatophagoidinae</taxon>
        <taxon>Dermatophagoides</taxon>
    </lineage>
</organism>
<reference evidence="7 8" key="1">
    <citation type="journal article" date="2018" name="J. Allergy Clin. Immunol.">
        <title>High-quality assembly of Dermatophagoides pteronyssinus genome and transcriptome reveals a wide range of novel allergens.</title>
        <authorList>
            <person name="Liu X.Y."/>
            <person name="Yang K.Y."/>
            <person name="Wang M.Q."/>
            <person name="Kwok J.S."/>
            <person name="Zeng X."/>
            <person name="Yang Z."/>
            <person name="Xiao X.J."/>
            <person name="Lau C.P."/>
            <person name="Li Y."/>
            <person name="Huang Z.M."/>
            <person name="Ba J.G."/>
            <person name="Yim A.K."/>
            <person name="Ouyang C.Y."/>
            <person name="Ngai S.M."/>
            <person name="Chan T.F."/>
            <person name="Leung E.L."/>
            <person name="Liu L."/>
            <person name="Liu Z.G."/>
            <person name="Tsui S.K."/>
        </authorList>
    </citation>
    <scope>NUCLEOTIDE SEQUENCE [LARGE SCALE GENOMIC DNA]</scope>
    <source>
        <strain evidence="7">Derp</strain>
    </source>
</reference>
<feature type="region of interest" description="Disordered" evidence="4">
    <location>
        <begin position="473"/>
        <end position="496"/>
    </location>
</feature>
<evidence type="ECO:0000256" key="1">
    <source>
        <dbReference type="ARBA" id="ARBA00022771"/>
    </source>
</evidence>
<proteinExistence type="predicted"/>
<keyword evidence="1 3" id="KW-0479">Metal-binding</keyword>
<evidence type="ECO:0000313" key="8">
    <source>
        <dbReference type="Proteomes" id="UP000887458"/>
    </source>
</evidence>